<dbReference type="InterPro" id="IPR014729">
    <property type="entry name" value="Rossmann-like_a/b/a_fold"/>
</dbReference>
<evidence type="ECO:0000256" key="4">
    <source>
        <dbReference type="ARBA" id="ARBA00022642"/>
    </source>
</evidence>
<dbReference type="RefSeq" id="WP_089899112.1">
    <property type="nucleotide sequence ID" value="NZ_FOCI01000003.1"/>
</dbReference>
<keyword evidence="14" id="KW-1185">Reference proteome</keyword>
<accession>A0A1H8AGF6</accession>
<evidence type="ECO:0000256" key="8">
    <source>
        <dbReference type="ARBA" id="ARBA00022840"/>
    </source>
</evidence>
<evidence type="ECO:0000313" key="13">
    <source>
        <dbReference type="EMBL" id="SEM69855.1"/>
    </source>
</evidence>
<reference evidence="13 14" key="1">
    <citation type="submission" date="2016-10" db="EMBL/GenBank/DDBJ databases">
        <authorList>
            <person name="de Groot N.N."/>
        </authorList>
    </citation>
    <scope>NUCLEOTIDE SEQUENCE [LARGE SCALE GENOMIC DNA]</scope>
    <source>
        <strain evidence="13 14">DSM 16213</strain>
    </source>
</reference>
<dbReference type="EC" id="2.7.7.18" evidence="11"/>
<comment type="pathway">
    <text evidence="2 11">Cofactor biosynthesis; NAD(+) biosynthesis; deamido-NAD(+) from nicotinate D-ribonucleotide: step 1/1.</text>
</comment>
<dbReference type="InterPro" id="IPR004821">
    <property type="entry name" value="Cyt_trans-like"/>
</dbReference>
<evidence type="ECO:0000256" key="11">
    <source>
        <dbReference type="HAMAP-Rule" id="MF_00244"/>
    </source>
</evidence>
<evidence type="ECO:0000259" key="12">
    <source>
        <dbReference type="Pfam" id="PF01467"/>
    </source>
</evidence>
<dbReference type="STRING" id="245187.SAMN04488003_103161"/>
<organism evidence="13 14">
    <name type="scientific">Loktanella fryxellensis</name>
    <dbReference type="NCBI Taxonomy" id="245187"/>
    <lineage>
        <taxon>Bacteria</taxon>
        <taxon>Pseudomonadati</taxon>
        <taxon>Pseudomonadota</taxon>
        <taxon>Alphaproteobacteria</taxon>
        <taxon>Rhodobacterales</taxon>
        <taxon>Roseobacteraceae</taxon>
        <taxon>Loktanella</taxon>
    </lineage>
</organism>
<keyword evidence="6 11" id="KW-0548">Nucleotidyltransferase</keyword>
<keyword evidence="4 11" id="KW-0662">Pyridine nucleotide biosynthesis</keyword>
<evidence type="ECO:0000256" key="2">
    <source>
        <dbReference type="ARBA" id="ARBA00005019"/>
    </source>
</evidence>
<dbReference type="GO" id="GO:0005524">
    <property type="term" value="F:ATP binding"/>
    <property type="evidence" value="ECO:0007669"/>
    <property type="project" value="UniProtKB-KW"/>
</dbReference>
<dbReference type="Gene3D" id="3.40.50.620">
    <property type="entry name" value="HUPs"/>
    <property type="match status" value="1"/>
</dbReference>
<dbReference type="NCBIfam" id="NF000845">
    <property type="entry name" value="PRK00071.2-4"/>
    <property type="match status" value="1"/>
</dbReference>
<dbReference type="OrthoDB" id="5295945at2"/>
<protein>
    <recommendedName>
        <fullName evidence="11">Probable nicotinate-nucleotide adenylyltransferase</fullName>
        <ecNumber evidence="11">2.7.7.18</ecNumber>
    </recommendedName>
    <alternativeName>
        <fullName evidence="11">Deamido-NAD(+) diphosphorylase</fullName>
    </alternativeName>
    <alternativeName>
        <fullName evidence="11">Deamido-NAD(+) pyrophosphorylase</fullName>
    </alternativeName>
    <alternativeName>
        <fullName evidence="11">Nicotinate mononucleotide adenylyltransferase</fullName>
        <shortName evidence="11">NaMN adenylyltransferase</shortName>
    </alternativeName>
</protein>
<evidence type="ECO:0000313" key="14">
    <source>
        <dbReference type="Proteomes" id="UP000199585"/>
    </source>
</evidence>
<dbReference type="HAMAP" id="MF_00244">
    <property type="entry name" value="NaMN_adenylyltr"/>
    <property type="match status" value="1"/>
</dbReference>
<keyword evidence="7 11" id="KW-0547">Nucleotide-binding</keyword>
<dbReference type="InterPro" id="IPR005248">
    <property type="entry name" value="NadD/NMNAT"/>
</dbReference>
<dbReference type="AlphaFoldDB" id="A0A1H8AGF6"/>
<proteinExistence type="inferred from homology"/>
<comment type="catalytic activity">
    <reaction evidence="10 11">
        <text>nicotinate beta-D-ribonucleotide + ATP + H(+) = deamido-NAD(+) + diphosphate</text>
        <dbReference type="Rhea" id="RHEA:22860"/>
        <dbReference type="ChEBI" id="CHEBI:15378"/>
        <dbReference type="ChEBI" id="CHEBI:30616"/>
        <dbReference type="ChEBI" id="CHEBI:33019"/>
        <dbReference type="ChEBI" id="CHEBI:57502"/>
        <dbReference type="ChEBI" id="CHEBI:58437"/>
        <dbReference type="EC" id="2.7.7.18"/>
    </reaction>
</comment>
<dbReference type="EMBL" id="FOCI01000003">
    <property type="protein sequence ID" value="SEM69855.1"/>
    <property type="molecule type" value="Genomic_DNA"/>
</dbReference>
<evidence type="ECO:0000256" key="3">
    <source>
        <dbReference type="ARBA" id="ARBA00009014"/>
    </source>
</evidence>
<evidence type="ECO:0000256" key="7">
    <source>
        <dbReference type="ARBA" id="ARBA00022741"/>
    </source>
</evidence>
<name>A0A1H8AGF6_9RHOB</name>
<keyword evidence="8 11" id="KW-0067">ATP-binding</keyword>
<dbReference type="PANTHER" id="PTHR39321">
    <property type="entry name" value="NICOTINATE-NUCLEOTIDE ADENYLYLTRANSFERASE-RELATED"/>
    <property type="match status" value="1"/>
</dbReference>
<dbReference type="GO" id="GO:0004515">
    <property type="term" value="F:nicotinate-nucleotide adenylyltransferase activity"/>
    <property type="evidence" value="ECO:0007669"/>
    <property type="project" value="UniProtKB-UniRule"/>
</dbReference>
<evidence type="ECO:0000256" key="5">
    <source>
        <dbReference type="ARBA" id="ARBA00022679"/>
    </source>
</evidence>
<dbReference type="GO" id="GO:0009435">
    <property type="term" value="P:NAD+ biosynthetic process"/>
    <property type="evidence" value="ECO:0007669"/>
    <property type="project" value="UniProtKB-UniRule"/>
</dbReference>
<comment type="function">
    <text evidence="1 11">Catalyzes the reversible adenylation of nicotinate mononucleotide (NaMN) to nicotinic acid adenine dinucleotide (NaAD).</text>
</comment>
<evidence type="ECO:0000256" key="1">
    <source>
        <dbReference type="ARBA" id="ARBA00002324"/>
    </source>
</evidence>
<keyword evidence="5 11" id="KW-0808">Transferase</keyword>
<dbReference type="SUPFAM" id="SSF52374">
    <property type="entry name" value="Nucleotidylyl transferase"/>
    <property type="match status" value="1"/>
</dbReference>
<dbReference type="NCBIfam" id="NF000843">
    <property type="entry name" value="PRK00071.2-2"/>
    <property type="match status" value="1"/>
</dbReference>
<dbReference type="UniPathway" id="UPA00253">
    <property type="reaction ID" value="UER00332"/>
</dbReference>
<dbReference type="PANTHER" id="PTHR39321:SF3">
    <property type="entry name" value="PHOSPHOPANTETHEINE ADENYLYLTRANSFERASE"/>
    <property type="match status" value="1"/>
</dbReference>
<feature type="domain" description="Cytidyltransferase-like" evidence="12">
    <location>
        <begin position="15"/>
        <end position="193"/>
    </location>
</feature>
<dbReference type="Pfam" id="PF01467">
    <property type="entry name" value="CTP_transf_like"/>
    <property type="match status" value="1"/>
</dbReference>
<comment type="similarity">
    <text evidence="3 11">Belongs to the NadD family.</text>
</comment>
<dbReference type="Proteomes" id="UP000199585">
    <property type="component" value="Unassembled WGS sequence"/>
</dbReference>
<gene>
    <name evidence="11" type="primary">nadD</name>
    <name evidence="13" type="ORF">SAMN04488003_103161</name>
</gene>
<evidence type="ECO:0000256" key="10">
    <source>
        <dbReference type="ARBA" id="ARBA00048721"/>
    </source>
</evidence>
<evidence type="ECO:0000256" key="9">
    <source>
        <dbReference type="ARBA" id="ARBA00023027"/>
    </source>
</evidence>
<sequence length="217" mass="23993">MQGWPQARTGQVIGLLGGSFDPAHPGHVLITHAALRRFALDRVWWMVSPGNPLKAQGPAPLADRMAAARRVMRHPRVTVTDIEATLHTRHTARTLRLLQARYPGVRFVWLMGADNMTQLHHWQDWRWIMDHVAVGVLARPGDRLRARLSMAAQVYRHAQVPAAASRSLGRRAAPAWCFVDLPLSGQSSSAIRASGAWRKRDGTPTVLGPGDAVRSIP</sequence>
<dbReference type="CDD" id="cd02165">
    <property type="entry name" value="NMNAT"/>
    <property type="match status" value="1"/>
</dbReference>
<keyword evidence="9 11" id="KW-0520">NAD</keyword>
<evidence type="ECO:0000256" key="6">
    <source>
        <dbReference type="ARBA" id="ARBA00022695"/>
    </source>
</evidence>